<feature type="transmembrane region" description="Helical" evidence="1">
    <location>
        <begin position="98"/>
        <end position="115"/>
    </location>
</feature>
<reference evidence="2 4" key="1">
    <citation type="submission" date="2016-07" db="EMBL/GenBank/DDBJ databases">
        <authorList>
            <person name="Jeong J.-J."/>
            <person name="Kim D.W."/>
            <person name="Sang M.K."/>
            <person name="Choi I.-G."/>
            <person name="Kim K.D."/>
        </authorList>
    </citation>
    <scope>NUCLEOTIDE SEQUENCE [LARGE SCALE GENOMIC DNA]</scope>
    <source>
        <strain evidence="2 4">C-26</strain>
    </source>
</reference>
<evidence type="ECO:0000256" key="1">
    <source>
        <dbReference type="SAM" id="Phobius"/>
    </source>
</evidence>
<dbReference type="Proteomes" id="UP000184069">
    <property type="component" value="Unassembled WGS sequence"/>
</dbReference>
<name>A0A1M6XIY2_9FLAO</name>
<dbReference type="AlphaFoldDB" id="A0A1M6XIY2"/>
<dbReference type="OrthoDB" id="674655at2"/>
<feature type="transmembrane region" description="Helical" evidence="1">
    <location>
        <begin position="37"/>
        <end position="54"/>
    </location>
</feature>
<evidence type="ECO:0000313" key="4">
    <source>
        <dbReference type="Proteomes" id="UP000093508"/>
    </source>
</evidence>
<keyword evidence="1" id="KW-1133">Transmembrane helix</keyword>
<protein>
    <recommendedName>
        <fullName evidence="6">VanZ like family protein</fullName>
    </recommendedName>
</protein>
<dbReference type="EMBL" id="FRBM01000002">
    <property type="protein sequence ID" value="SHL05765.1"/>
    <property type="molecule type" value="Genomic_DNA"/>
</dbReference>
<reference evidence="3 5" key="2">
    <citation type="submission" date="2016-11" db="EMBL/GenBank/DDBJ databases">
        <authorList>
            <person name="Jaros S."/>
            <person name="Januszkiewicz K."/>
            <person name="Wedrychowicz H."/>
        </authorList>
    </citation>
    <scope>NUCLEOTIDE SEQUENCE [LARGE SCALE GENOMIC DNA]</scope>
    <source>
        <strain evidence="3 5">DSM 27621</strain>
    </source>
</reference>
<evidence type="ECO:0000313" key="3">
    <source>
        <dbReference type="EMBL" id="SHL05765.1"/>
    </source>
</evidence>
<feature type="transmembrane region" description="Helical" evidence="1">
    <location>
        <begin position="121"/>
        <end position="143"/>
    </location>
</feature>
<dbReference type="Proteomes" id="UP000093508">
    <property type="component" value="Unassembled WGS sequence"/>
</dbReference>
<evidence type="ECO:0008006" key="6">
    <source>
        <dbReference type="Google" id="ProtNLM"/>
    </source>
</evidence>
<proteinExistence type="predicted"/>
<keyword evidence="1" id="KW-0812">Transmembrane</keyword>
<sequence>MAHKSGEILAQIFLFLFPIIVFYLFRKNKTINKRKSVFLFFLLSWLIYVLPMWLRNAIENKSVLFWFGFIPNFGCVMALPLAFLYNNELTYQQAKSKLLKLSFISLFIILLYELIQLLPGYGYFDIKDILMTFLGFITVNIIFRMNEKYFCKAFE</sequence>
<dbReference type="STRING" id="1423959.SAMN05444407_10287"/>
<feature type="transmembrane region" description="Helical" evidence="1">
    <location>
        <begin position="6"/>
        <end position="25"/>
    </location>
</feature>
<keyword evidence="1" id="KW-0472">Membrane</keyword>
<dbReference type="RefSeq" id="WP_066699760.1">
    <property type="nucleotide sequence ID" value="NZ_FRBM01000002.1"/>
</dbReference>
<evidence type="ECO:0000313" key="2">
    <source>
        <dbReference type="EMBL" id="OCA71849.1"/>
    </source>
</evidence>
<accession>A0A1M6XIY2</accession>
<dbReference type="EMBL" id="MAYF01000343">
    <property type="protein sequence ID" value="OCA71849.1"/>
    <property type="molecule type" value="Genomic_DNA"/>
</dbReference>
<organism evidence="3 5">
    <name type="scientific">Chryseobacterium contaminans</name>
    <dbReference type="NCBI Taxonomy" id="1423959"/>
    <lineage>
        <taxon>Bacteria</taxon>
        <taxon>Pseudomonadati</taxon>
        <taxon>Bacteroidota</taxon>
        <taxon>Flavobacteriia</taxon>
        <taxon>Flavobacteriales</taxon>
        <taxon>Weeksellaceae</taxon>
        <taxon>Chryseobacterium group</taxon>
        <taxon>Chryseobacterium</taxon>
    </lineage>
</organism>
<feature type="transmembrane region" description="Helical" evidence="1">
    <location>
        <begin position="66"/>
        <end position="86"/>
    </location>
</feature>
<gene>
    <name evidence="2" type="ORF">BBH99_13695</name>
    <name evidence="3" type="ORF">SAMN05444407_10287</name>
</gene>
<evidence type="ECO:0000313" key="5">
    <source>
        <dbReference type="Proteomes" id="UP000184069"/>
    </source>
</evidence>
<keyword evidence="4" id="KW-1185">Reference proteome</keyword>